<dbReference type="Pfam" id="PF01556">
    <property type="entry name" value="DnaJ_C"/>
    <property type="match status" value="1"/>
</dbReference>
<evidence type="ECO:0000313" key="11">
    <source>
        <dbReference type="Proteomes" id="UP001313282"/>
    </source>
</evidence>
<keyword evidence="4 6" id="KW-0862">Zinc</keyword>
<feature type="region of interest" description="Disordered" evidence="7">
    <location>
        <begin position="482"/>
        <end position="518"/>
    </location>
</feature>
<evidence type="ECO:0000256" key="6">
    <source>
        <dbReference type="PROSITE-ProRule" id="PRU00546"/>
    </source>
</evidence>
<evidence type="ECO:0000259" key="9">
    <source>
        <dbReference type="PROSITE" id="PS51188"/>
    </source>
</evidence>
<dbReference type="AlphaFoldDB" id="A0AAN8N5E3"/>
<feature type="domain" description="J" evidence="8">
    <location>
        <begin position="85"/>
        <end position="152"/>
    </location>
</feature>
<dbReference type="PRINTS" id="PR00625">
    <property type="entry name" value="JDOMAIN"/>
</dbReference>
<evidence type="ECO:0000259" key="8">
    <source>
        <dbReference type="PROSITE" id="PS50076"/>
    </source>
</evidence>
<protein>
    <submittedName>
        <fullName evidence="10">Uncharacterized protein</fullName>
    </submittedName>
</protein>
<evidence type="ECO:0000256" key="4">
    <source>
        <dbReference type="ARBA" id="ARBA00022833"/>
    </source>
</evidence>
<dbReference type="InterPro" id="IPR018253">
    <property type="entry name" value="DnaJ_domain_CS"/>
</dbReference>
<dbReference type="GO" id="GO:0008270">
    <property type="term" value="F:zinc ion binding"/>
    <property type="evidence" value="ECO:0007669"/>
    <property type="project" value="UniProtKB-KW"/>
</dbReference>
<name>A0AAN8N5E3_9PEZI</name>
<dbReference type="InterPro" id="IPR012724">
    <property type="entry name" value="DnaJ"/>
</dbReference>
<dbReference type="SMART" id="SM00271">
    <property type="entry name" value="DnaJ"/>
    <property type="match status" value="1"/>
</dbReference>
<dbReference type="InterPro" id="IPR036410">
    <property type="entry name" value="HSP_DnaJ_Cys-rich_dom_sf"/>
</dbReference>
<dbReference type="Gene3D" id="2.60.260.20">
    <property type="entry name" value="Urease metallochaperone UreE, N-terminal domain"/>
    <property type="match status" value="2"/>
</dbReference>
<sequence length="518" mass="56852">MGLVCKTAAAEKSTRRNLTSAKPFFCFPSVDATFRITQPRTYTRPQKNKEAKFTLKASPPHSYQHPAIYCRRNPAKMNATGETIDLYEALGIERSATKAEVKKAYHKAALAHHPDKQPEHLREEAEIKFKAVSSAYEILYDDEKRATYDQFGIEGINNPGMGGPGGMDFEDFINMMGGMGMGGMPGMHFHGMHGMPGMGGMGGMGGMRGDGQKPRGRDVVHQYEVTLEELYKGKTVKFGSSRNVLCPSCKGSGGKEGAKPKDCSNCEGTGSTTSLRQVGRNMVTREEVPCPVCHGNGKIFKEKEKCKKCKGACVKEEKKVLEIYIPRGAKNGEKIVLAGEADEVPGYTTGDIIFVINEKEHESFARANSDLTHAIPVTLQEAICGFSRVVLQHLDGRGISIEHKKGTVLQQGQVLKIDGEGMPHKKGETKGDLYLIIEIVWPDEEWLADDNNIAKIKAILPEGQTPKFDDVEHVDEVQFVLTDLEGDNEGGPHGASGWEDEDSDNDEEEGSNVQCQQQ</sequence>
<dbReference type="InterPro" id="IPR008971">
    <property type="entry name" value="HSP40/DnaJ_pept-bd"/>
</dbReference>
<keyword evidence="3 6" id="KW-0863">Zinc-finger</keyword>
<dbReference type="Gene3D" id="1.10.287.110">
    <property type="entry name" value="DnaJ domain"/>
    <property type="match status" value="1"/>
</dbReference>
<dbReference type="CDD" id="cd06257">
    <property type="entry name" value="DnaJ"/>
    <property type="match status" value="1"/>
</dbReference>
<evidence type="ECO:0000256" key="1">
    <source>
        <dbReference type="ARBA" id="ARBA00022723"/>
    </source>
</evidence>
<dbReference type="InterPro" id="IPR044713">
    <property type="entry name" value="DNJA1/2-like"/>
</dbReference>
<dbReference type="Gene3D" id="2.10.230.10">
    <property type="entry name" value="Heat shock protein DnaJ, cysteine-rich domain"/>
    <property type="match status" value="1"/>
</dbReference>
<dbReference type="HAMAP" id="MF_01152">
    <property type="entry name" value="DnaJ"/>
    <property type="match status" value="1"/>
</dbReference>
<evidence type="ECO:0000313" key="10">
    <source>
        <dbReference type="EMBL" id="KAK6357101.1"/>
    </source>
</evidence>
<gene>
    <name evidence="10" type="ORF">TWF718_001427</name>
</gene>
<keyword evidence="11" id="KW-1185">Reference proteome</keyword>
<dbReference type="SUPFAM" id="SSF46565">
    <property type="entry name" value="Chaperone J-domain"/>
    <property type="match status" value="1"/>
</dbReference>
<dbReference type="PROSITE" id="PS51188">
    <property type="entry name" value="ZF_CR"/>
    <property type="match status" value="1"/>
</dbReference>
<dbReference type="PROSITE" id="PS00636">
    <property type="entry name" value="DNAJ_1"/>
    <property type="match status" value="1"/>
</dbReference>
<keyword evidence="5" id="KW-0143">Chaperone</keyword>
<evidence type="ECO:0000256" key="2">
    <source>
        <dbReference type="ARBA" id="ARBA00022737"/>
    </source>
</evidence>
<feature type="compositionally biased region" description="Acidic residues" evidence="7">
    <location>
        <begin position="498"/>
        <end position="510"/>
    </location>
</feature>
<dbReference type="InterPro" id="IPR036869">
    <property type="entry name" value="J_dom_sf"/>
</dbReference>
<accession>A0AAN8N5E3</accession>
<dbReference type="GO" id="GO:0051082">
    <property type="term" value="F:unfolded protein binding"/>
    <property type="evidence" value="ECO:0007669"/>
    <property type="project" value="InterPro"/>
</dbReference>
<keyword evidence="1 6" id="KW-0479">Metal-binding</keyword>
<dbReference type="Pfam" id="PF00684">
    <property type="entry name" value="DnaJ_CXXCXGXG"/>
    <property type="match status" value="1"/>
</dbReference>
<dbReference type="Proteomes" id="UP001313282">
    <property type="component" value="Unassembled WGS sequence"/>
</dbReference>
<feature type="domain" description="CR-type" evidence="9">
    <location>
        <begin position="233"/>
        <end position="318"/>
    </location>
</feature>
<dbReference type="Pfam" id="PF00226">
    <property type="entry name" value="DnaJ"/>
    <property type="match status" value="1"/>
</dbReference>
<dbReference type="FunFam" id="2.10.230.10:FF:000001">
    <property type="entry name" value="DnaJ subfamily A member 2"/>
    <property type="match status" value="1"/>
</dbReference>
<dbReference type="PANTHER" id="PTHR43888">
    <property type="entry name" value="DNAJ-LIKE-2, ISOFORM A-RELATED"/>
    <property type="match status" value="1"/>
</dbReference>
<feature type="zinc finger region" description="CR-type" evidence="6">
    <location>
        <begin position="233"/>
        <end position="318"/>
    </location>
</feature>
<dbReference type="CDD" id="cd10747">
    <property type="entry name" value="DnaJ_C"/>
    <property type="match status" value="1"/>
</dbReference>
<dbReference type="GO" id="GO:0009408">
    <property type="term" value="P:response to heat"/>
    <property type="evidence" value="ECO:0007669"/>
    <property type="project" value="InterPro"/>
</dbReference>
<evidence type="ECO:0000256" key="7">
    <source>
        <dbReference type="SAM" id="MobiDB-lite"/>
    </source>
</evidence>
<dbReference type="GO" id="GO:0006457">
    <property type="term" value="P:protein folding"/>
    <property type="evidence" value="ECO:0007669"/>
    <property type="project" value="InterPro"/>
</dbReference>
<dbReference type="SUPFAM" id="SSF57938">
    <property type="entry name" value="DnaJ/Hsp40 cysteine-rich domain"/>
    <property type="match status" value="1"/>
</dbReference>
<reference evidence="10 11" key="1">
    <citation type="submission" date="2019-10" db="EMBL/GenBank/DDBJ databases">
        <authorList>
            <person name="Palmer J.M."/>
        </authorList>
    </citation>
    <scope>NUCLEOTIDE SEQUENCE [LARGE SCALE GENOMIC DNA]</scope>
    <source>
        <strain evidence="10 11">TWF718</strain>
    </source>
</reference>
<evidence type="ECO:0000256" key="3">
    <source>
        <dbReference type="ARBA" id="ARBA00022771"/>
    </source>
</evidence>
<dbReference type="InterPro" id="IPR001623">
    <property type="entry name" value="DnaJ_domain"/>
</dbReference>
<dbReference type="PROSITE" id="PS50076">
    <property type="entry name" value="DNAJ_2"/>
    <property type="match status" value="1"/>
</dbReference>
<dbReference type="FunFam" id="2.60.260.20:FF:000003">
    <property type="entry name" value="DnaJ subfamily A member 2"/>
    <property type="match status" value="1"/>
</dbReference>
<comment type="caution">
    <text evidence="10">The sequence shown here is derived from an EMBL/GenBank/DDBJ whole genome shotgun (WGS) entry which is preliminary data.</text>
</comment>
<evidence type="ECO:0000256" key="5">
    <source>
        <dbReference type="ARBA" id="ARBA00023186"/>
    </source>
</evidence>
<dbReference type="GO" id="GO:0030544">
    <property type="term" value="F:Hsp70 protein binding"/>
    <property type="evidence" value="ECO:0007669"/>
    <property type="project" value="InterPro"/>
</dbReference>
<organism evidence="10 11">
    <name type="scientific">Orbilia javanica</name>
    <dbReference type="NCBI Taxonomy" id="47235"/>
    <lineage>
        <taxon>Eukaryota</taxon>
        <taxon>Fungi</taxon>
        <taxon>Dikarya</taxon>
        <taxon>Ascomycota</taxon>
        <taxon>Pezizomycotina</taxon>
        <taxon>Orbiliomycetes</taxon>
        <taxon>Orbiliales</taxon>
        <taxon>Orbiliaceae</taxon>
        <taxon>Orbilia</taxon>
    </lineage>
</organism>
<dbReference type="GO" id="GO:0005524">
    <property type="term" value="F:ATP binding"/>
    <property type="evidence" value="ECO:0007669"/>
    <property type="project" value="InterPro"/>
</dbReference>
<keyword evidence="2" id="KW-0677">Repeat</keyword>
<dbReference type="CDD" id="cd10719">
    <property type="entry name" value="DnaJ_zf"/>
    <property type="match status" value="1"/>
</dbReference>
<dbReference type="InterPro" id="IPR001305">
    <property type="entry name" value="HSP_DnaJ_Cys-rich_dom"/>
</dbReference>
<dbReference type="SUPFAM" id="SSF49493">
    <property type="entry name" value="HSP40/DnaJ peptide-binding domain"/>
    <property type="match status" value="2"/>
</dbReference>
<dbReference type="EMBL" id="JAVHNR010000001">
    <property type="protein sequence ID" value="KAK6357101.1"/>
    <property type="molecule type" value="Genomic_DNA"/>
</dbReference>
<dbReference type="InterPro" id="IPR002939">
    <property type="entry name" value="DnaJ_C"/>
</dbReference>
<proteinExistence type="inferred from homology"/>